<evidence type="ECO:0000313" key="1">
    <source>
        <dbReference type="EMBL" id="KAA5206585.1"/>
    </source>
</evidence>
<gene>
    <name evidence="2" type="ORF">BFGS077_003467</name>
    <name evidence="1" type="ORF">F2Z25_15095</name>
</gene>
<reference evidence="2 4" key="3">
    <citation type="submission" date="2023-08" db="EMBL/GenBank/DDBJ databases">
        <authorList>
            <person name="Du M."/>
            <person name="Liu C."/>
            <person name="Liu S.-J."/>
        </authorList>
    </citation>
    <scope>NUCLEOTIDE SEQUENCE [LARGE SCALE GENOMIC DNA]</scope>
    <source>
        <strain evidence="2 4">GS077</strain>
    </source>
</reference>
<proteinExistence type="predicted"/>
<comment type="caution">
    <text evidence="2">The sequence shown here is derived from an EMBL/GenBank/DDBJ whole genome shotgun (WGS) entry which is preliminary data.</text>
</comment>
<accession>F7LU52</accession>
<reference evidence="2" key="4">
    <citation type="submission" date="2024-03" db="EMBL/GenBank/DDBJ databases">
        <title>A gut symbiont ubiquitin homologue binds and inactivates peptidyl-prolyl isomerase to mediate the interbacterial arms race in the human gut.</title>
        <authorList>
            <person name="Jiang K."/>
            <person name="Li W."/>
            <person name="Tong M."/>
            <person name="Xu J."/>
            <person name="Chen Z."/>
            <person name="Yang Y."/>
            <person name="Zang Y."/>
            <person name="Jiao X."/>
            <person name="Liu C."/>
            <person name="Lim B."/>
            <person name="Jiang X."/>
            <person name="Wang J."/>
            <person name="Wu D."/>
            <person name="Wang M."/>
            <person name="Liu S.-J."/>
            <person name="Shao F."/>
            <person name="Gao X."/>
        </authorList>
    </citation>
    <scope>NUCLEOTIDE SEQUENCE</scope>
    <source>
        <strain evidence="2">GS077</strain>
    </source>
</reference>
<reference evidence="4" key="2">
    <citation type="submission" date="2023-07" db="EMBL/GenBank/DDBJ databases">
        <title>A gut symbiont ubiquitin homologue binds and inactivates peptidyl-prolyl isomerase to mediate the interbacterial arms race in the human gut.</title>
        <authorList>
            <person name="Jiang K."/>
            <person name="Li W."/>
            <person name="Tong M."/>
            <person name="Xu J."/>
            <person name="Chen Z."/>
            <person name="Yang Y."/>
            <person name="Zang Y."/>
            <person name="Jiao X."/>
            <person name="Liu C."/>
            <person name="Lim B."/>
            <person name="Jiang X."/>
            <person name="Wang J."/>
            <person name="Wu D."/>
            <person name="Wang M."/>
            <person name="Liu S.-J."/>
            <person name="Shao F."/>
            <person name="Gao X."/>
        </authorList>
    </citation>
    <scope>NUCLEOTIDE SEQUENCE [LARGE SCALE GENOMIC DNA]</scope>
    <source>
        <strain evidence="4">GS077</strain>
    </source>
</reference>
<dbReference type="RefSeq" id="WP_009292855.1">
    <property type="nucleotide sequence ID" value="NZ_CP196750.1"/>
</dbReference>
<sequence>MKKLPWILVILLAVIVVLFQQNHILRAERDRQIGNIEALMGEVKRYKMKDSLNVASVSSLNLTVEELKKYRAEDVKLIKELKLRPKDVEYITKTEIKTKDSLVYKIDTVGCFHYRDKWLRVDACIADSLMTIESRDSITQVVHAIYKHRFLWWRWGIKGFRQEIVNFNPKSEIGYSEIVKVSK</sequence>
<dbReference type="Pfam" id="PF20186">
    <property type="entry name" value="DUF6549"/>
    <property type="match status" value="1"/>
</dbReference>
<dbReference type="Proteomes" id="UP000429838">
    <property type="component" value="Unassembled WGS sequence"/>
</dbReference>
<dbReference type="EMBL" id="VWAQ01000013">
    <property type="protein sequence ID" value="KAA5206585.1"/>
    <property type="molecule type" value="Genomic_DNA"/>
</dbReference>
<name>F7LU52_BACFG</name>
<evidence type="ECO:0000313" key="2">
    <source>
        <dbReference type="EMBL" id="MDT6978155.1"/>
    </source>
</evidence>
<dbReference type="Proteomes" id="UP001258434">
    <property type="component" value="Unassembled WGS sequence"/>
</dbReference>
<evidence type="ECO:0000313" key="4">
    <source>
        <dbReference type="Proteomes" id="UP001258434"/>
    </source>
</evidence>
<reference evidence="1 3" key="1">
    <citation type="journal article" date="2019" name="Nat. Med.">
        <title>A library of human gut bacterial isolates paired with longitudinal multiomics data enables mechanistic microbiome research.</title>
        <authorList>
            <person name="Poyet M."/>
            <person name="Groussin M."/>
            <person name="Gibbons S.M."/>
            <person name="Avila-Pacheco J."/>
            <person name="Jiang X."/>
            <person name="Kearney S.M."/>
            <person name="Perrotta A.R."/>
            <person name="Berdy B."/>
            <person name="Zhao S."/>
            <person name="Lieberman T.D."/>
            <person name="Swanson P.K."/>
            <person name="Smith M."/>
            <person name="Roesemann S."/>
            <person name="Alexander J.E."/>
            <person name="Rich S.A."/>
            <person name="Livny J."/>
            <person name="Vlamakis H."/>
            <person name="Clish C."/>
            <person name="Bullock K."/>
            <person name="Deik A."/>
            <person name="Scott J."/>
            <person name="Pierce K.A."/>
            <person name="Xavier R.J."/>
            <person name="Alm E.J."/>
        </authorList>
    </citation>
    <scope>NUCLEOTIDE SEQUENCE [LARGE SCALE GENOMIC DNA]</scope>
    <source>
        <strain evidence="1 3">BIOML-A1</strain>
    </source>
</reference>
<dbReference type="EMBL" id="JAVFHL010000002">
    <property type="protein sequence ID" value="MDT6978155.1"/>
    <property type="molecule type" value="Genomic_DNA"/>
</dbReference>
<organism evidence="2 4">
    <name type="scientific">Bacteroides fragilis</name>
    <dbReference type="NCBI Taxonomy" id="817"/>
    <lineage>
        <taxon>Bacteria</taxon>
        <taxon>Pseudomonadati</taxon>
        <taxon>Bacteroidota</taxon>
        <taxon>Bacteroidia</taxon>
        <taxon>Bacteroidales</taxon>
        <taxon>Bacteroidaceae</taxon>
        <taxon>Bacteroides</taxon>
    </lineage>
</organism>
<dbReference type="HOGENOM" id="CLU_098278_0_0_10"/>
<protein>
    <submittedName>
        <fullName evidence="2">Uncharacterized protein</fullName>
    </submittedName>
</protein>
<dbReference type="AlphaFoldDB" id="F7LU52"/>
<evidence type="ECO:0000313" key="3">
    <source>
        <dbReference type="Proteomes" id="UP000429838"/>
    </source>
</evidence>
<dbReference type="InterPro" id="IPR046679">
    <property type="entry name" value="DUF6549"/>
</dbReference>